<dbReference type="Proteomes" id="UP000585474">
    <property type="component" value="Unassembled WGS sequence"/>
</dbReference>
<dbReference type="InterPro" id="IPR007612">
    <property type="entry name" value="LOR"/>
</dbReference>
<organism evidence="2 3">
    <name type="scientific">Actinidia rufa</name>
    <dbReference type="NCBI Taxonomy" id="165716"/>
    <lineage>
        <taxon>Eukaryota</taxon>
        <taxon>Viridiplantae</taxon>
        <taxon>Streptophyta</taxon>
        <taxon>Embryophyta</taxon>
        <taxon>Tracheophyta</taxon>
        <taxon>Spermatophyta</taxon>
        <taxon>Magnoliopsida</taxon>
        <taxon>eudicotyledons</taxon>
        <taxon>Gunneridae</taxon>
        <taxon>Pentapetalae</taxon>
        <taxon>asterids</taxon>
        <taxon>Ericales</taxon>
        <taxon>Actinidiaceae</taxon>
        <taxon>Actinidia</taxon>
    </lineage>
</organism>
<dbReference type="Gene3D" id="2.40.160.200">
    <property type="entry name" value="LURP1-related"/>
    <property type="match status" value="1"/>
</dbReference>
<name>A0A7J0FK52_9ERIC</name>
<sequence>MYCSSSQCSDCTTQKVVFRVDGCGILGKKGELILRDGDGDPLLLIRRKGGIVEALNINRKWKGYAYDYEGAQTLVFSLKEPNSSCLVNNPIKISTEPKGGGPRWDFQVKGYFPDRACSIVDSAGNIIAQVGVKKEGGRDDENKQRSVSRNCETRNRSGFCFRSHRCS</sequence>
<comment type="similarity">
    <text evidence="1">Belongs to the LOR family.</text>
</comment>
<dbReference type="EMBL" id="BJWL01000012">
    <property type="protein sequence ID" value="GFY98529.1"/>
    <property type="molecule type" value="Genomic_DNA"/>
</dbReference>
<dbReference type="OrthoDB" id="1916253at2759"/>
<accession>A0A7J0FK52</accession>
<reference evidence="2 3" key="1">
    <citation type="submission" date="2019-07" db="EMBL/GenBank/DDBJ databases">
        <title>De Novo Assembly of kiwifruit Actinidia rufa.</title>
        <authorList>
            <person name="Sugita-Konishi S."/>
            <person name="Sato K."/>
            <person name="Mori E."/>
            <person name="Abe Y."/>
            <person name="Kisaki G."/>
            <person name="Hamano K."/>
            <person name="Suezawa K."/>
            <person name="Otani M."/>
            <person name="Fukuda T."/>
            <person name="Manabe T."/>
            <person name="Gomi K."/>
            <person name="Tabuchi M."/>
            <person name="Akimitsu K."/>
            <person name="Kataoka I."/>
        </authorList>
    </citation>
    <scope>NUCLEOTIDE SEQUENCE [LARGE SCALE GENOMIC DNA]</scope>
    <source>
        <strain evidence="3">cv. Fuchu</strain>
    </source>
</reference>
<proteinExistence type="inferred from homology"/>
<dbReference type="PANTHER" id="PTHR31087">
    <property type="match status" value="1"/>
</dbReference>
<dbReference type="InterPro" id="IPR038595">
    <property type="entry name" value="LOR_sf"/>
</dbReference>
<dbReference type="SUPFAM" id="SSF54518">
    <property type="entry name" value="Tubby C-terminal domain-like"/>
    <property type="match status" value="1"/>
</dbReference>
<gene>
    <name evidence="2" type="ORF">Acr_12g0010700</name>
</gene>
<evidence type="ECO:0000256" key="1">
    <source>
        <dbReference type="ARBA" id="ARBA00005437"/>
    </source>
</evidence>
<dbReference type="InterPro" id="IPR025659">
    <property type="entry name" value="Tubby-like_C"/>
</dbReference>
<comment type="caution">
    <text evidence="2">The sequence shown here is derived from an EMBL/GenBank/DDBJ whole genome shotgun (WGS) entry which is preliminary data.</text>
</comment>
<evidence type="ECO:0000313" key="2">
    <source>
        <dbReference type="EMBL" id="GFY98529.1"/>
    </source>
</evidence>
<dbReference type="PANTHER" id="PTHR31087:SF3">
    <property type="entry name" value="PROTEIN LURP-ONE-RELATED 6"/>
    <property type="match status" value="1"/>
</dbReference>
<dbReference type="AlphaFoldDB" id="A0A7J0FK52"/>
<keyword evidence="3" id="KW-1185">Reference proteome</keyword>
<protein>
    <submittedName>
        <fullName evidence="2">LURP-one-like protein</fullName>
    </submittedName>
</protein>
<evidence type="ECO:0000313" key="3">
    <source>
        <dbReference type="Proteomes" id="UP000585474"/>
    </source>
</evidence>
<dbReference type="Pfam" id="PF04525">
    <property type="entry name" value="LOR"/>
    <property type="match status" value="1"/>
</dbReference>